<protein>
    <submittedName>
        <fullName evidence="1">Uncharacterized protein</fullName>
    </submittedName>
</protein>
<proteinExistence type="predicted"/>
<organism evidence="1 2">
    <name type="scientific">Candidatus Scatosoma pullistercoris</name>
    <dbReference type="NCBI Taxonomy" id="2840934"/>
    <lineage>
        <taxon>Bacteria</taxon>
        <taxon>Bacillati</taxon>
        <taxon>Bacillota</taxon>
        <taxon>Clostridia</taxon>
        <taxon>Candidatus Scatosoma</taxon>
    </lineage>
</organism>
<evidence type="ECO:0000313" key="2">
    <source>
        <dbReference type="Proteomes" id="UP000824081"/>
    </source>
</evidence>
<accession>A0A9D1MEC2</accession>
<dbReference type="Proteomes" id="UP000824081">
    <property type="component" value="Unassembled WGS sequence"/>
</dbReference>
<evidence type="ECO:0000313" key="1">
    <source>
        <dbReference type="EMBL" id="HIU58676.1"/>
    </source>
</evidence>
<dbReference type="AlphaFoldDB" id="A0A9D1MEC2"/>
<gene>
    <name evidence="1" type="ORF">IAC57_01105</name>
</gene>
<sequence>MKENILVDWTDDIILLNDNYADKGLYAGYIGVVVENLIEKMGIVLADFFNPVTGEDIAILVEIKKEDFRVYSGTLEDQKIGKEFKDLFKK</sequence>
<reference evidence="1" key="1">
    <citation type="submission" date="2020-10" db="EMBL/GenBank/DDBJ databases">
        <authorList>
            <person name="Gilroy R."/>
        </authorList>
    </citation>
    <scope>NUCLEOTIDE SEQUENCE</scope>
    <source>
        <strain evidence="1">11687</strain>
    </source>
</reference>
<name>A0A9D1MEC2_9FIRM</name>
<dbReference type="EMBL" id="DVMZ01000029">
    <property type="protein sequence ID" value="HIU58676.1"/>
    <property type="molecule type" value="Genomic_DNA"/>
</dbReference>
<comment type="caution">
    <text evidence="1">The sequence shown here is derived from an EMBL/GenBank/DDBJ whole genome shotgun (WGS) entry which is preliminary data.</text>
</comment>
<reference evidence="1" key="2">
    <citation type="journal article" date="2021" name="PeerJ">
        <title>Extensive microbial diversity within the chicken gut microbiome revealed by metagenomics and culture.</title>
        <authorList>
            <person name="Gilroy R."/>
            <person name="Ravi A."/>
            <person name="Getino M."/>
            <person name="Pursley I."/>
            <person name="Horton D.L."/>
            <person name="Alikhan N.F."/>
            <person name="Baker D."/>
            <person name="Gharbi K."/>
            <person name="Hall N."/>
            <person name="Watson M."/>
            <person name="Adriaenssens E.M."/>
            <person name="Foster-Nyarko E."/>
            <person name="Jarju S."/>
            <person name="Secka A."/>
            <person name="Antonio M."/>
            <person name="Oren A."/>
            <person name="Chaudhuri R.R."/>
            <person name="La Ragione R."/>
            <person name="Hildebrand F."/>
            <person name="Pallen M.J."/>
        </authorList>
    </citation>
    <scope>NUCLEOTIDE SEQUENCE</scope>
    <source>
        <strain evidence="1">11687</strain>
    </source>
</reference>